<gene>
    <name evidence="2" type="ORF">GTZ99_09585</name>
</gene>
<evidence type="ECO:0000313" key="3">
    <source>
        <dbReference type="Proteomes" id="UP000753724"/>
    </source>
</evidence>
<accession>A0ABW9XE47</accession>
<dbReference type="RefSeq" id="WP_161718209.1">
    <property type="nucleotide sequence ID" value="NZ_JAAAPO010000003.1"/>
</dbReference>
<proteinExistence type="predicted"/>
<evidence type="ECO:0000313" key="2">
    <source>
        <dbReference type="EMBL" id="NBC36807.1"/>
    </source>
</evidence>
<comment type="caution">
    <text evidence="2">The sequence shown here is derived from an EMBL/GenBank/DDBJ whole genome shotgun (WGS) entry which is preliminary data.</text>
</comment>
<sequence>MPFRFRPFTASRAGLIVAALASVALAGCKSTGELVVEEGVGITAIRSACPAVGIADGTGEVTLFKVPGNTSADNIDVTAAITDVRSTCDPKASPVNAQVSFKVLASRRDGRGARDVTVPYFVTVMRGGNVVVAKRIAMATVHFEDGQTRAQGNGTGTASIDKKEATLDPAIRNRITRARRGGDADAAVDPLSDPQVKAAIARASFEVLVGFQLTTEQLGYNATR</sequence>
<reference evidence="3" key="1">
    <citation type="submission" date="2020-01" db="EMBL/GenBank/DDBJ databases">
        <title>Sphingomonas sp. strain CSW-10.</title>
        <authorList>
            <person name="Chen W.-M."/>
        </authorList>
    </citation>
    <scope>NUCLEOTIDE SEQUENCE [LARGE SCALE GENOMIC DNA]</scope>
    <source>
        <strain evidence="3">FSY-8</strain>
    </source>
</reference>
<dbReference type="Proteomes" id="UP000753724">
    <property type="component" value="Unassembled WGS sequence"/>
</dbReference>
<dbReference type="PROSITE" id="PS51257">
    <property type="entry name" value="PROKAR_LIPOPROTEIN"/>
    <property type="match status" value="1"/>
</dbReference>
<evidence type="ECO:0008006" key="4">
    <source>
        <dbReference type="Google" id="ProtNLM"/>
    </source>
</evidence>
<dbReference type="EMBL" id="JAAAPO010000003">
    <property type="protein sequence ID" value="NBC36807.1"/>
    <property type="molecule type" value="Genomic_DNA"/>
</dbReference>
<feature type="signal peptide" evidence="1">
    <location>
        <begin position="1"/>
        <end position="26"/>
    </location>
</feature>
<organism evidence="2 3">
    <name type="scientific">Novosphingobium ovatum</name>
    <dbReference type="NCBI Taxonomy" id="1908523"/>
    <lineage>
        <taxon>Bacteria</taxon>
        <taxon>Pseudomonadati</taxon>
        <taxon>Pseudomonadota</taxon>
        <taxon>Alphaproteobacteria</taxon>
        <taxon>Sphingomonadales</taxon>
        <taxon>Sphingomonadaceae</taxon>
        <taxon>Novosphingobium</taxon>
    </lineage>
</organism>
<keyword evidence="1" id="KW-0732">Signal</keyword>
<keyword evidence="3" id="KW-1185">Reference proteome</keyword>
<protein>
    <recommendedName>
        <fullName evidence="4">Lipoprotein</fullName>
    </recommendedName>
</protein>
<evidence type="ECO:0000256" key="1">
    <source>
        <dbReference type="SAM" id="SignalP"/>
    </source>
</evidence>
<name>A0ABW9XE47_9SPHN</name>
<feature type="chain" id="PRO_5046993226" description="Lipoprotein" evidence="1">
    <location>
        <begin position="27"/>
        <end position="224"/>
    </location>
</feature>